<dbReference type="STRING" id="2025994.A0A2T3AKG3"/>
<dbReference type="Proteomes" id="UP000241462">
    <property type="component" value="Unassembled WGS sequence"/>
</dbReference>
<proteinExistence type="predicted"/>
<reference evidence="2 3" key="1">
    <citation type="journal article" date="2018" name="Mycol. Prog.">
        <title>Coniella lustricola, a new species from submerged detritus.</title>
        <authorList>
            <person name="Raudabaugh D.B."/>
            <person name="Iturriaga T."/>
            <person name="Carver A."/>
            <person name="Mondo S."/>
            <person name="Pangilinan J."/>
            <person name="Lipzen A."/>
            <person name="He G."/>
            <person name="Amirebrahimi M."/>
            <person name="Grigoriev I.V."/>
            <person name="Miller A.N."/>
        </authorList>
    </citation>
    <scope>NUCLEOTIDE SEQUENCE [LARGE SCALE GENOMIC DNA]</scope>
    <source>
        <strain evidence="2 3">B22-T-1</strain>
    </source>
</reference>
<gene>
    <name evidence="2" type="ORF">BD289DRAFT_449957</name>
</gene>
<evidence type="ECO:0000313" key="2">
    <source>
        <dbReference type="EMBL" id="PSS02158.1"/>
    </source>
</evidence>
<organism evidence="2 3">
    <name type="scientific">Coniella lustricola</name>
    <dbReference type="NCBI Taxonomy" id="2025994"/>
    <lineage>
        <taxon>Eukaryota</taxon>
        <taxon>Fungi</taxon>
        <taxon>Dikarya</taxon>
        <taxon>Ascomycota</taxon>
        <taxon>Pezizomycotina</taxon>
        <taxon>Sordariomycetes</taxon>
        <taxon>Sordariomycetidae</taxon>
        <taxon>Diaporthales</taxon>
        <taxon>Schizoparmaceae</taxon>
        <taxon>Coniella</taxon>
    </lineage>
</organism>
<dbReference type="PANTHER" id="PTHR13211:SF0">
    <property type="entry name" value="TELOMERASE CAJAL BODY PROTEIN 1"/>
    <property type="match status" value="1"/>
</dbReference>
<keyword evidence="3" id="KW-1185">Reference proteome</keyword>
<evidence type="ECO:0000313" key="3">
    <source>
        <dbReference type="Proteomes" id="UP000241462"/>
    </source>
</evidence>
<feature type="compositionally biased region" description="Low complexity" evidence="1">
    <location>
        <begin position="20"/>
        <end position="43"/>
    </location>
</feature>
<protein>
    <recommendedName>
        <fullName evidence="4">WD40-repeat-containing domain protein</fullName>
    </recommendedName>
</protein>
<dbReference type="Gene3D" id="2.130.10.10">
    <property type="entry name" value="YVTN repeat-like/Quinoprotein amine dehydrogenase"/>
    <property type="match status" value="1"/>
</dbReference>
<dbReference type="InterPro" id="IPR051150">
    <property type="entry name" value="SWT21/TCAB1_mRNA_Telomere"/>
</dbReference>
<feature type="region of interest" description="Disordered" evidence="1">
    <location>
        <begin position="147"/>
        <end position="176"/>
    </location>
</feature>
<dbReference type="OrthoDB" id="239865at2759"/>
<evidence type="ECO:0000256" key="1">
    <source>
        <dbReference type="SAM" id="MobiDB-lite"/>
    </source>
</evidence>
<dbReference type="SUPFAM" id="SSF50978">
    <property type="entry name" value="WD40 repeat-like"/>
    <property type="match status" value="1"/>
</dbReference>
<accession>A0A2T3AKG3</accession>
<dbReference type="EMBL" id="KZ678379">
    <property type="protein sequence ID" value="PSS02158.1"/>
    <property type="molecule type" value="Genomic_DNA"/>
</dbReference>
<feature type="region of interest" description="Disordered" evidence="1">
    <location>
        <begin position="19"/>
        <end position="48"/>
    </location>
</feature>
<dbReference type="InParanoid" id="A0A2T3AKG3"/>
<dbReference type="PANTHER" id="PTHR13211">
    <property type="entry name" value="TELOMERASE CAJAL BODY PROTEIN 1"/>
    <property type="match status" value="1"/>
</dbReference>
<name>A0A2T3AKG3_9PEZI</name>
<dbReference type="InterPro" id="IPR036322">
    <property type="entry name" value="WD40_repeat_dom_sf"/>
</dbReference>
<dbReference type="InterPro" id="IPR015943">
    <property type="entry name" value="WD40/YVTN_repeat-like_dom_sf"/>
</dbReference>
<dbReference type="AlphaFoldDB" id="A0A2T3AKG3"/>
<evidence type="ECO:0008006" key="4">
    <source>
        <dbReference type="Google" id="ProtNLM"/>
    </source>
</evidence>
<sequence>MASRRPKLSLLALSDRVDDISSPADSSTDSDSDASSFSSPIGSHLPDPETSFYKSAQWTRDGTTIITSSYDLQISTFVVPNNLLEPRDHPLTLRPHKTLQLAEPTNIVAAAPYYDLRYANTDHFLVACRDHPIQLYSALSPAINDSSNIVAGEEGDNNDHDDTATHTATTSLNPPKSDLPLGSYRLVSPTTEAYLPVHSLVWSSPGTHFYTGTRDLIAEFDITRNGAGPTTQIHTIPSRRHIRKGNGVGMRGTISALSAQTISDNDGFDMPAGLLAAGTWTRWVGLYDVHRSGECTATWGIKEAAASVTLTEPPARIAAKRTEGQTGSLHQTTKGIGGAGILQTAWSPCGRYLLLNERQSTGMLVYDVRVTSRLLSVLTGRDAMTHQRLTCDVFRGLDTVGGFEVWAGTRDGAVQVWEGVGNAEGCQWPSWDFSTTDGGRSRSIRQSELSFMAPAVGSVAVHHSGSVVATASGCWGMRDGGVADNADWSSSSSFEGSKDQNMESLVAGNRQSNLAKLQQSRLKLWSIGPPTTTNTLGGAPEAMVVDQHVKETYDKDEFCMAESPDLAIIEGYKARLLGDLQSGYDTADEVEQQIASEQASHR</sequence>